<keyword evidence="4" id="KW-1185">Reference proteome</keyword>
<dbReference type="RefSeq" id="XP_060324276.1">
    <property type="nucleotide sequence ID" value="XM_060480997.1"/>
</dbReference>
<dbReference type="AlphaFoldDB" id="A0AA39JKU0"/>
<dbReference type="Pfam" id="PF06330">
    <property type="entry name" value="TRI5"/>
    <property type="match status" value="1"/>
</dbReference>
<dbReference type="GeneID" id="85364545"/>
<comment type="similarity">
    <text evidence="1">Belongs to the trichodiene synthase family.</text>
</comment>
<organism evidence="3 4">
    <name type="scientific">Armillaria tabescens</name>
    <name type="common">Ringless honey mushroom</name>
    <name type="synonym">Agaricus tabescens</name>
    <dbReference type="NCBI Taxonomy" id="1929756"/>
    <lineage>
        <taxon>Eukaryota</taxon>
        <taxon>Fungi</taxon>
        <taxon>Dikarya</taxon>
        <taxon>Basidiomycota</taxon>
        <taxon>Agaricomycotina</taxon>
        <taxon>Agaricomycetes</taxon>
        <taxon>Agaricomycetidae</taxon>
        <taxon>Agaricales</taxon>
        <taxon>Marasmiineae</taxon>
        <taxon>Physalacriaceae</taxon>
        <taxon>Desarmillaria</taxon>
    </lineage>
</organism>
<dbReference type="EMBL" id="JAUEPS010000065">
    <property type="protein sequence ID" value="KAK0442303.1"/>
    <property type="molecule type" value="Genomic_DNA"/>
</dbReference>
<dbReference type="Gene3D" id="1.10.600.10">
    <property type="entry name" value="Farnesyl Diphosphate Synthase"/>
    <property type="match status" value="2"/>
</dbReference>
<evidence type="ECO:0000313" key="4">
    <source>
        <dbReference type="Proteomes" id="UP001175211"/>
    </source>
</evidence>
<evidence type="ECO:0008006" key="5">
    <source>
        <dbReference type="Google" id="ProtNLM"/>
    </source>
</evidence>
<dbReference type="InterPro" id="IPR008949">
    <property type="entry name" value="Isoprenoid_synthase_dom_sf"/>
</dbReference>
<accession>A0AA39JKU0</accession>
<proteinExistence type="inferred from homology"/>
<dbReference type="InterPro" id="IPR024652">
    <property type="entry name" value="Trichodiene_synth"/>
</dbReference>
<dbReference type="SUPFAM" id="SSF48576">
    <property type="entry name" value="Terpenoid synthases"/>
    <property type="match status" value="1"/>
</dbReference>
<reference evidence="3" key="1">
    <citation type="submission" date="2023-06" db="EMBL/GenBank/DDBJ databases">
        <authorList>
            <consortium name="Lawrence Berkeley National Laboratory"/>
            <person name="Ahrendt S."/>
            <person name="Sahu N."/>
            <person name="Indic B."/>
            <person name="Wong-Bajracharya J."/>
            <person name="Merenyi Z."/>
            <person name="Ke H.-M."/>
            <person name="Monk M."/>
            <person name="Kocsube S."/>
            <person name="Drula E."/>
            <person name="Lipzen A."/>
            <person name="Balint B."/>
            <person name="Henrissat B."/>
            <person name="Andreopoulos B."/>
            <person name="Martin F.M."/>
            <person name="Harder C.B."/>
            <person name="Rigling D."/>
            <person name="Ford K.L."/>
            <person name="Foster G.D."/>
            <person name="Pangilinan J."/>
            <person name="Papanicolaou A."/>
            <person name="Barry K."/>
            <person name="LaButti K."/>
            <person name="Viragh M."/>
            <person name="Koriabine M."/>
            <person name="Yan M."/>
            <person name="Riley R."/>
            <person name="Champramary S."/>
            <person name="Plett K.L."/>
            <person name="Tsai I.J."/>
            <person name="Slot J."/>
            <person name="Sipos G."/>
            <person name="Plett J."/>
            <person name="Nagy L.G."/>
            <person name="Grigoriev I.V."/>
        </authorList>
    </citation>
    <scope>NUCLEOTIDE SEQUENCE</scope>
    <source>
        <strain evidence="3">CCBAS 213</strain>
    </source>
</reference>
<evidence type="ECO:0000256" key="2">
    <source>
        <dbReference type="ARBA" id="ARBA00023239"/>
    </source>
</evidence>
<dbReference type="GO" id="GO:0016838">
    <property type="term" value="F:carbon-oxygen lyase activity, acting on phosphates"/>
    <property type="evidence" value="ECO:0007669"/>
    <property type="project" value="InterPro"/>
</dbReference>
<sequence>MTKEGSGVEMASNKHHAIACWWATSGSFIDLRGIGDSGDKLSMEHMHEGETSYGFPSYRYPTSKPKQGASDKVLTMALSRVDLHTIQSRRFQSWASALSNLAGRVLGLPNLPRRRTTEDILRSFLHHFDTIQLPSVEDAALEDPCIKEAERRGYALDALKPYLTVGLNITASAYHHLVNVDVKVYIVFFTAFATYFDDVYPDDPDALIGVPNFTKHFASSEKQPTKMLDDFANVLAETPQLFGDVAADFIVQAGLSGIAEAYTMFMFPKDLPYNLYVQALPLLRDVINFTNDITSFYKEECEGETHNLISLLAEARAEPKSQALCYVAERCIQAHERVLCILSPHQEVRSSYEIFVKGYLAFYLGAKRYRLSELNL</sequence>
<gene>
    <name evidence="3" type="ORF">EV420DRAFT_1768899</name>
</gene>
<protein>
    <recommendedName>
        <fullName evidence="5">Terpenoid synthase</fullName>
    </recommendedName>
</protein>
<evidence type="ECO:0000313" key="3">
    <source>
        <dbReference type="EMBL" id="KAK0442303.1"/>
    </source>
</evidence>
<comment type="caution">
    <text evidence="3">The sequence shown here is derived from an EMBL/GenBank/DDBJ whole genome shotgun (WGS) entry which is preliminary data.</text>
</comment>
<evidence type="ECO:0000256" key="1">
    <source>
        <dbReference type="ARBA" id="ARBA00007946"/>
    </source>
</evidence>
<dbReference type="Proteomes" id="UP001175211">
    <property type="component" value="Unassembled WGS sequence"/>
</dbReference>
<keyword evidence="2" id="KW-0456">Lyase</keyword>
<name>A0AA39JKU0_ARMTA</name>